<comment type="caution">
    <text evidence="2">The sequence shown here is derived from an EMBL/GenBank/DDBJ whole genome shotgun (WGS) entry which is preliminary data.</text>
</comment>
<feature type="non-terminal residue" evidence="2">
    <location>
        <position position="1"/>
    </location>
</feature>
<dbReference type="Proteomes" id="UP000257109">
    <property type="component" value="Unassembled WGS sequence"/>
</dbReference>
<feature type="compositionally biased region" description="Basic and acidic residues" evidence="1">
    <location>
        <begin position="111"/>
        <end position="120"/>
    </location>
</feature>
<organism evidence="2 3">
    <name type="scientific">Mucuna pruriens</name>
    <name type="common">Velvet bean</name>
    <name type="synonym">Dolichos pruriens</name>
    <dbReference type="NCBI Taxonomy" id="157652"/>
    <lineage>
        <taxon>Eukaryota</taxon>
        <taxon>Viridiplantae</taxon>
        <taxon>Streptophyta</taxon>
        <taxon>Embryophyta</taxon>
        <taxon>Tracheophyta</taxon>
        <taxon>Spermatophyta</taxon>
        <taxon>Magnoliopsida</taxon>
        <taxon>eudicotyledons</taxon>
        <taxon>Gunneridae</taxon>
        <taxon>Pentapetalae</taxon>
        <taxon>rosids</taxon>
        <taxon>fabids</taxon>
        <taxon>Fabales</taxon>
        <taxon>Fabaceae</taxon>
        <taxon>Papilionoideae</taxon>
        <taxon>50 kb inversion clade</taxon>
        <taxon>NPAAA clade</taxon>
        <taxon>indigoferoid/millettioid clade</taxon>
        <taxon>Phaseoleae</taxon>
        <taxon>Mucuna</taxon>
    </lineage>
</organism>
<evidence type="ECO:0000256" key="1">
    <source>
        <dbReference type="SAM" id="MobiDB-lite"/>
    </source>
</evidence>
<feature type="compositionally biased region" description="Polar residues" evidence="1">
    <location>
        <begin position="88"/>
        <end position="99"/>
    </location>
</feature>
<feature type="compositionally biased region" description="Basic residues" evidence="1">
    <location>
        <begin position="73"/>
        <end position="82"/>
    </location>
</feature>
<reference evidence="2" key="1">
    <citation type="submission" date="2018-05" db="EMBL/GenBank/DDBJ databases">
        <title>Draft genome of Mucuna pruriens seed.</title>
        <authorList>
            <person name="Nnadi N.E."/>
            <person name="Vos R."/>
            <person name="Hasami M.H."/>
            <person name="Devisetty U.K."/>
            <person name="Aguiy J.C."/>
        </authorList>
    </citation>
    <scope>NUCLEOTIDE SEQUENCE [LARGE SCALE GENOMIC DNA]</scope>
    <source>
        <strain evidence="2">JCA_2017</strain>
    </source>
</reference>
<accession>A0A371G848</accession>
<evidence type="ECO:0000313" key="3">
    <source>
        <dbReference type="Proteomes" id="UP000257109"/>
    </source>
</evidence>
<sequence>MEKKSDEQQKKCKTPKVYDSEEHLSKRKMKRVLDPRWPHGDNAGFVPNHHKKGDWIEVRHLSRKDAAPPYSKHPGRKAPRRSRAPDQATLNNPRQSQHIRVSAQPLPMKCAENHRRSWHD</sequence>
<feature type="compositionally biased region" description="Basic and acidic residues" evidence="1">
    <location>
        <begin position="1"/>
        <end position="24"/>
    </location>
</feature>
<dbReference type="EMBL" id="QJKJ01006434">
    <property type="protein sequence ID" value="RDX86728.1"/>
    <property type="molecule type" value="Genomic_DNA"/>
</dbReference>
<keyword evidence="3" id="KW-1185">Reference proteome</keyword>
<gene>
    <name evidence="2" type="ORF">CR513_31901</name>
</gene>
<feature type="region of interest" description="Disordered" evidence="1">
    <location>
        <begin position="1"/>
        <end position="120"/>
    </location>
</feature>
<proteinExistence type="predicted"/>
<evidence type="ECO:0000313" key="2">
    <source>
        <dbReference type="EMBL" id="RDX86728.1"/>
    </source>
</evidence>
<dbReference type="AlphaFoldDB" id="A0A371G848"/>
<name>A0A371G848_MUCPR</name>
<feature type="compositionally biased region" description="Basic and acidic residues" evidence="1">
    <location>
        <begin position="53"/>
        <end position="66"/>
    </location>
</feature>
<protein>
    <submittedName>
        <fullName evidence="2">Uncharacterized protein</fullName>
    </submittedName>
</protein>